<dbReference type="PANTHER" id="PTHR30332:SF17">
    <property type="entry name" value="TYPE IV PILIATION SYSTEM PROTEIN DR_0774-RELATED"/>
    <property type="match status" value="1"/>
</dbReference>
<dbReference type="NCBIfam" id="TIGR00229">
    <property type="entry name" value="sensory_box"/>
    <property type="match status" value="1"/>
</dbReference>
<dbReference type="GO" id="GO:0016020">
    <property type="term" value="C:membrane"/>
    <property type="evidence" value="ECO:0007669"/>
    <property type="project" value="UniProtKB-SubCell"/>
</dbReference>
<reference evidence="5" key="1">
    <citation type="journal article" date="2015" name="Nature">
        <title>Complex archaea that bridge the gap between prokaryotes and eukaryotes.</title>
        <authorList>
            <person name="Spang A."/>
            <person name="Saw J.H."/>
            <person name="Jorgensen S.L."/>
            <person name="Zaremba-Niedzwiedzka K."/>
            <person name="Martijn J."/>
            <person name="Lind A.E."/>
            <person name="van Eijk R."/>
            <person name="Schleper C."/>
            <person name="Guy L."/>
            <person name="Ettema T.J."/>
        </authorList>
    </citation>
    <scope>NUCLEOTIDE SEQUENCE</scope>
</reference>
<dbReference type="InterPro" id="IPR035965">
    <property type="entry name" value="PAS-like_dom_sf"/>
</dbReference>
<evidence type="ECO:0000259" key="4">
    <source>
        <dbReference type="PROSITE" id="PS50113"/>
    </source>
</evidence>
<dbReference type="InterPro" id="IPR050810">
    <property type="entry name" value="Bact_Secretion_Sys_Channel"/>
</dbReference>
<comment type="subcellular location">
    <subcellularLocation>
        <location evidence="1">Membrane</location>
    </subcellularLocation>
</comment>
<dbReference type="GO" id="GO:0015627">
    <property type="term" value="C:type II protein secretion system complex"/>
    <property type="evidence" value="ECO:0007669"/>
    <property type="project" value="TreeGrafter"/>
</dbReference>
<keyword evidence="2" id="KW-0732">Signal</keyword>
<organism evidence="5">
    <name type="scientific">marine sediment metagenome</name>
    <dbReference type="NCBI Taxonomy" id="412755"/>
    <lineage>
        <taxon>unclassified sequences</taxon>
        <taxon>metagenomes</taxon>
        <taxon>ecological metagenomes</taxon>
    </lineage>
</organism>
<evidence type="ECO:0000256" key="1">
    <source>
        <dbReference type="ARBA" id="ARBA00004370"/>
    </source>
</evidence>
<dbReference type="PROSITE" id="PS50113">
    <property type="entry name" value="PAC"/>
    <property type="match status" value="1"/>
</dbReference>
<dbReference type="InterPro" id="IPR000700">
    <property type="entry name" value="PAS-assoc_C"/>
</dbReference>
<dbReference type="GO" id="GO:0030246">
    <property type="term" value="F:carbohydrate binding"/>
    <property type="evidence" value="ECO:0007669"/>
    <property type="project" value="InterPro"/>
</dbReference>
<dbReference type="Gene3D" id="3.30.1370.120">
    <property type="match status" value="1"/>
</dbReference>
<comment type="caution">
    <text evidence="5">The sequence shown here is derived from an EMBL/GenBank/DDBJ whole genome shotgun (WGS) entry which is preliminary data.</text>
</comment>
<evidence type="ECO:0000313" key="5">
    <source>
        <dbReference type="EMBL" id="KKL89765.1"/>
    </source>
</evidence>
<dbReference type="Pfam" id="PF03958">
    <property type="entry name" value="Secretin_N"/>
    <property type="match status" value="1"/>
</dbReference>
<dbReference type="InterPro" id="IPR008965">
    <property type="entry name" value="CBM2/CBM3_carb-bd_dom_sf"/>
</dbReference>
<dbReference type="InterPro" id="IPR000014">
    <property type="entry name" value="PAS"/>
</dbReference>
<evidence type="ECO:0000256" key="3">
    <source>
        <dbReference type="ARBA" id="ARBA00023136"/>
    </source>
</evidence>
<dbReference type="InterPro" id="IPR002102">
    <property type="entry name" value="Cohesin_dom"/>
</dbReference>
<dbReference type="EMBL" id="LAZR01020195">
    <property type="protein sequence ID" value="KKL89765.1"/>
    <property type="molecule type" value="Genomic_DNA"/>
</dbReference>
<evidence type="ECO:0000256" key="2">
    <source>
        <dbReference type="ARBA" id="ARBA00022729"/>
    </source>
</evidence>
<dbReference type="PANTHER" id="PTHR30332">
    <property type="entry name" value="PROBABLE GENERAL SECRETION PATHWAY PROTEIN D"/>
    <property type="match status" value="1"/>
</dbReference>
<dbReference type="SUPFAM" id="SSF49384">
    <property type="entry name" value="Carbohydrate-binding domain"/>
    <property type="match status" value="1"/>
</dbReference>
<dbReference type="Gene3D" id="2.60.40.680">
    <property type="match status" value="1"/>
</dbReference>
<dbReference type="InterPro" id="IPR038591">
    <property type="entry name" value="NolW-like_sf"/>
</dbReference>
<sequence length="686" mass="76959">LYGYRNPEEILELDSILEALWAPEEQARILNYKESRLAGSDVPSVYETRGMRKDGSTFIVESKVTVIDWEGEKAIQMTFIDITRRNQAEQGLVRFRTALDSSSDSIYLIDLERMKFIDANLRSIFQALGKHARVNVLFDEQFRDITFSIDLVDMIFEQALNSLCLASKNFYRIIDERTIIIAPDLPQKRIQYELNAIKTFYLSNIRAEDIRVSLTQMLRTQYKAPNIIVDKNINTVTLRDTPAVIELAGKIIKIWDKPKGEVIIDLEIMEVSRVRLRQLGLELEQGLIGFRYTGPEGSGADEQGWFKLKSINFSKSEHFQVALPGAVVQFLEADSDTKIISQPRLRGIDGEEIKYVVGDKIPIPRTTFTPIAAGGFAQQPLTSFQYEDVGIDVKITPTIHFENEVTLELDIKIKSLGGAGYADIPIIATREVKNIIRLKDGETNLLAGLLKDEERKTISGIAGLKNIPILGRLFSSTDQVIQQTDVILTITPYIIRKVPVSEEDLKPLWVDLGGISPAASARRGPPEEALAERRARQRTEVEDMARRREQNRVFLTPANFEVPQNREFRVSVNARIQEDVSSMSLNISFDPASLKLKEVVKREFLNRLGKDVPFLKNIDNSSGVCTIGFSSTDIGKGIKGTGSIATLIFQAVSKGESTVQVTSVTANKPTGQTLMFETGQSRVVVR</sequence>
<feature type="domain" description="PAC" evidence="4">
    <location>
        <begin position="44"/>
        <end position="94"/>
    </location>
</feature>
<proteinExistence type="predicted"/>
<protein>
    <recommendedName>
        <fullName evidence="4">PAC domain-containing protein</fullName>
    </recommendedName>
</protein>
<gene>
    <name evidence="5" type="ORF">LCGC14_1911420</name>
</gene>
<dbReference type="AlphaFoldDB" id="A0A0F9I7J8"/>
<feature type="non-terminal residue" evidence="5">
    <location>
        <position position="1"/>
    </location>
</feature>
<dbReference type="InterPro" id="IPR001775">
    <property type="entry name" value="GspD/PilQ"/>
</dbReference>
<dbReference type="GO" id="GO:0009306">
    <property type="term" value="P:protein secretion"/>
    <property type="evidence" value="ECO:0007669"/>
    <property type="project" value="InterPro"/>
</dbReference>
<dbReference type="InterPro" id="IPR004846">
    <property type="entry name" value="T2SS/T3SS_dom"/>
</dbReference>
<dbReference type="GO" id="GO:0000272">
    <property type="term" value="P:polysaccharide catabolic process"/>
    <property type="evidence" value="ECO:0007669"/>
    <property type="project" value="InterPro"/>
</dbReference>
<name>A0A0F9I7J8_9ZZZZ</name>
<dbReference type="PRINTS" id="PR00811">
    <property type="entry name" value="BCTERIALGSPD"/>
</dbReference>
<keyword evidence="3" id="KW-0472">Membrane</keyword>
<dbReference type="InterPro" id="IPR005644">
    <property type="entry name" value="NolW-like"/>
</dbReference>
<dbReference type="CDD" id="cd08547">
    <property type="entry name" value="Type_II_cohesin"/>
    <property type="match status" value="1"/>
</dbReference>
<accession>A0A0F9I7J8</accession>
<dbReference type="Pfam" id="PF00263">
    <property type="entry name" value="Secretin"/>
    <property type="match status" value="1"/>
</dbReference>
<dbReference type="Pfam" id="PF00963">
    <property type="entry name" value="Cohesin"/>
    <property type="match status" value="1"/>
</dbReference>
<dbReference type="Gene3D" id="3.30.450.20">
    <property type="entry name" value="PAS domain"/>
    <property type="match status" value="1"/>
</dbReference>
<dbReference type="SUPFAM" id="SSF55785">
    <property type="entry name" value="PYP-like sensor domain (PAS domain)"/>
    <property type="match status" value="1"/>
</dbReference>